<evidence type="ECO:0000313" key="2">
    <source>
        <dbReference type="EMBL" id="PMN87391.1"/>
    </source>
</evidence>
<accession>A0A2N7L3A7</accession>
<dbReference type="EMBL" id="MDAL01000071">
    <property type="protein sequence ID" value="PMN87391.1"/>
    <property type="molecule type" value="Genomic_DNA"/>
</dbReference>
<dbReference type="Pfam" id="PF00903">
    <property type="entry name" value="Glyoxalase"/>
    <property type="match status" value="1"/>
</dbReference>
<comment type="caution">
    <text evidence="2">The sequence shown here is derived from an EMBL/GenBank/DDBJ whole genome shotgun (WGS) entry which is preliminary data.</text>
</comment>
<name>A0A2N7L3A7_9GAMM</name>
<dbReference type="SUPFAM" id="SSF54593">
    <property type="entry name" value="Glyoxalase/Bleomycin resistance protein/Dihydroxybiphenyl dioxygenase"/>
    <property type="match status" value="1"/>
</dbReference>
<dbReference type="InterPro" id="IPR004360">
    <property type="entry name" value="Glyas_Fos-R_dOase_dom"/>
</dbReference>
<dbReference type="AlphaFoldDB" id="A0A2N7L3A7"/>
<dbReference type="Proteomes" id="UP000235387">
    <property type="component" value="Unassembled WGS sequence"/>
</dbReference>
<evidence type="ECO:0000259" key="1">
    <source>
        <dbReference type="Pfam" id="PF00903"/>
    </source>
</evidence>
<proteinExistence type="predicted"/>
<dbReference type="InterPro" id="IPR029068">
    <property type="entry name" value="Glyas_Bleomycin-R_OHBP_Dase"/>
</dbReference>
<protein>
    <recommendedName>
        <fullName evidence="1">Glyoxalase/fosfomycin resistance/dioxygenase domain-containing protein</fullName>
    </recommendedName>
</protein>
<reference evidence="3" key="1">
    <citation type="submission" date="2016-07" db="EMBL/GenBank/DDBJ databases">
        <title>Nontailed viruses are major unrecognized killers of bacteria in the ocean.</title>
        <authorList>
            <person name="Kauffman K."/>
            <person name="Hussain F."/>
            <person name="Yang J."/>
            <person name="Arevalo P."/>
            <person name="Brown J."/>
            <person name="Cutler M."/>
            <person name="Kelly L."/>
            <person name="Polz M.F."/>
        </authorList>
    </citation>
    <scope>NUCLEOTIDE SEQUENCE [LARGE SCALE GENOMIC DNA]</scope>
    <source>
        <strain evidence="3">10N.261.45.A10</strain>
    </source>
</reference>
<gene>
    <name evidence="2" type="ORF">BCT23_08525</name>
</gene>
<sequence length="117" mass="13112">MIPVAILIHVPNISEGLKWYQKAFPEAACVYYSESDFTALEINDISLEIVQADEKVSAGKKGTVVYWLVENFSDQLSRLEERGAKLYRGPMEIENGLTMCQLEDPFGNLIGLRGKVT</sequence>
<dbReference type="RefSeq" id="WP_102392367.1">
    <property type="nucleotide sequence ID" value="NZ_MDAL01000071.1"/>
</dbReference>
<feature type="domain" description="Glyoxalase/fosfomycin resistance/dioxygenase" evidence="1">
    <location>
        <begin position="6"/>
        <end position="110"/>
    </location>
</feature>
<evidence type="ECO:0000313" key="3">
    <source>
        <dbReference type="Proteomes" id="UP000235387"/>
    </source>
</evidence>
<organism evidence="2 3">
    <name type="scientific">Enterovibrio norvegicus</name>
    <dbReference type="NCBI Taxonomy" id="188144"/>
    <lineage>
        <taxon>Bacteria</taxon>
        <taxon>Pseudomonadati</taxon>
        <taxon>Pseudomonadota</taxon>
        <taxon>Gammaproteobacteria</taxon>
        <taxon>Vibrionales</taxon>
        <taxon>Vibrionaceae</taxon>
        <taxon>Enterovibrio</taxon>
    </lineage>
</organism>
<dbReference type="Gene3D" id="3.10.180.10">
    <property type="entry name" value="2,3-Dihydroxybiphenyl 1,2-Dioxygenase, domain 1"/>
    <property type="match status" value="1"/>
</dbReference>